<feature type="signal peptide" evidence="1">
    <location>
        <begin position="1"/>
        <end position="22"/>
    </location>
</feature>
<proteinExistence type="predicted"/>
<reference evidence="2" key="1">
    <citation type="submission" date="2019-03" db="EMBL/GenBank/DDBJ databases">
        <title>Improved annotation for the trematode Fasciola hepatica.</title>
        <authorList>
            <person name="Choi Y.-J."/>
            <person name="Martin J."/>
            <person name="Mitreva M."/>
        </authorList>
    </citation>
    <scope>NUCLEOTIDE SEQUENCE [LARGE SCALE GENOMIC DNA]</scope>
</reference>
<gene>
    <name evidence="2" type="ORF">D915_004274</name>
</gene>
<evidence type="ECO:0000313" key="3">
    <source>
        <dbReference type="Proteomes" id="UP000230066"/>
    </source>
</evidence>
<keyword evidence="3" id="KW-1185">Reference proteome</keyword>
<protein>
    <submittedName>
        <fullName evidence="2">Uncharacterized protein</fullName>
    </submittedName>
</protein>
<name>A0A4E0RDT7_FASHE</name>
<keyword evidence="1" id="KW-0732">Signal</keyword>
<evidence type="ECO:0000313" key="2">
    <source>
        <dbReference type="EMBL" id="THD24815.1"/>
    </source>
</evidence>
<sequence length="314" mass="35862">MFTTLLFLPILPLLLKVRLACGSKCGVLPSDLIDCARKHGVESIPSDSVGYGFGFGSIDAVENMCRTKWHLKVYTCAHQTVLSRCAKEKNTQFRERMWKFMFDTTRYTRAAFYICKSHNLKLFRMHRFACFSPLESSVEICSRKYAQTLSATTRRLAKNSPTNMTNEASYADYMQQEITEAYCVGTNEKIACISQILQQICSPDAISLIRNYYRETLPNNCARRPELAEHNRSRLLPTKRATSSSATPLKLSLSQTDKGGRLHVIHSQLEQSSSSEVPRPLFHTLLVKESHFEASCITRYPISLIFLLVYIFRR</sequence>
<accession>A0A4E0RDT7</accession>
<organism evidence="2 3">
    <name type="scientific">Fasciola hepatica</name>
    <name type="common">Liver fluke</name>
    <dbReference type="NCBI Taxonomy" id="6192"/>
    <lineage>
        <taxon>Eukaryota</taxon>
        <taxon>Metazoa</taxon>
        <taxon>Spiralia</taxon>
        <taxon>Lophotrochozoa</taxon>
        <taxon>Platyhelminthes</taxon>
        <taxon>Trematoda</taxon>
        <taxon>Digenea</taxon>
        <taxon>Plagiorchiida</taxon>
        <taxon>Echinostomata</taxon>
        <taxon>Echinostomatoidea</taxon>
        <taxon>Fasciolidae</taxon>
        <taxon>Fasciola</taxon>
    </lineage>
</organism>
<comment type="caution">
    <text evidence="2">The sequence shown here is derived from an EMBL/GenBank/DDBJ whole genome shotgun (WGS) entry which is preliminary data.</text>
</comment>
<evidence type="ECO:0000256" key="1">
    <source>
        <dbReference type="SAM" id="SignalP"/>
    </source>
</evidence>
<dbReference type="Proteomes" id="UP000230066">
    <property type="component" value="Unassembled WGS sequence"/>
</dbReference>
<feature type="chain" id="PRO_5020024291" evidence="1">
    <location>
        <begin position="23"/>
        <end position="314"/>
    </location>
</feature>
<dbReference type="EMBL" id="JXXN02001414">
    <property type="protein sequence ID" value="THD24815.1"/>
    <property type="molecule type" value="Genomic_DNA"/>
</dbReference>
<dbReference type="AlphaFoldDB" id="A0A4E0RDT7"/>